<reference evidence="3" key="1">
    <citation type="journal article" date="2023" name="bioRxiv">
        <title>Complete genome of the Medicago anthracnose fungus, Colletotrichum destructivum, reveals a mini-chromosome-like region within a core chromosome.</title>
        <authorList>
            <person name="Lapalu N."/>
            <person name="Simon A."/>
            <person name="Lu A."/>
            <person name="Plaumann P.-L."/>
            <person name="Amselem J."/>
            <person name="Pigne S."/>
            <person name="Auger A."/>
            <person name="Koch C."/>
            <person name="Dallery J.-F."/>
            <person name="O'Connell R.J."/>
        </authorList>
    </citation>
    <scope>NUCLEOTIDE SEQUENCE [LARGE SCALE GENOMIC DNA]</scope>
    <source>
        <strain evidence="3">CBS 520.97</strain>
    </source>
</reference>
<dbReference type="KEGG" id="cdet:87944610"/>
<accession>A0AAX4IK47</accession>
<dbReference type="EMBL" id="CP137309">
    <property type="protein sequence ID" value="WQF83093.1"/>
    <property type="molecule type" value="Genomic_DNA"/>
</dbReference>
<keyword evidence="3" id="KW-1185">Reference proteome</keyword>
<sequence>MCFHVSSRDPVFIQQEMFSRSWAADGISGACLLGPVGATWNTILRVPGRQSGRQRKDNGRPAQTSGPATGYGVGLGKSAGAFNEDDVTKTIWLRHREDATHADGNEWAAGDSHRWQGFALSNSDFFWMSG</sequence>
<dbReference type="GeneID" id="87944610"/>
<evidence type="ECO:0000313" key="3">
    <source>
        <dbReference type="Proteomes" id="UP001322277"/>
    </source>
</evidence>
<evidence type="ECO:0000256" key="1">
    <source>
        <dbReference type="SAM" id="MobiDB-lite"/>
    </source>
</evidence>
<dbReference type="Proteomes" id="UP001322277">
    <property type="component" value="Chromosome 5"/>
</dbReference>
<gene>
    <name evidence="2" type="ORF">CDEST_08107</name>
</gene>
<proteinExistence type="predicted"/>
<organism evidence="2 3">
    <name type="scientific">Colletotrichum destructivum</name>
    <dbReference type="NCBI Taxonomy" id="34406"/>
    <lineage>
        <taxon>Eukaryota</taxon>
        <taxon>Fungi</taxon>
        <taxon>Dikarya</taxon>
        <taxon>Ascomycota</taxon>
        <taxon>Pezizomycotina</taxon>
        <taxon>Sordariomycetes</taxon>
        <taxon>Hypocreomycetidae</taxon>
        <taxon>Glomerellales</taxon>
        <taxon>Glomerellaceae</taxon>
        <taxon>Colletotrichum</taxon>
        <taxon>Colletotrichum destructivum species complex</taxon>
    </lineage>
</organism>
<name>A0AAX4IK47_9PEZI</name>
<feature type="region of interest" description="Disordered" evidence="1">
    <location>
        <begin position="45"/>
        <end position="70"/>
    </location>
</feature>
<protein>
    <submittedName>
        <fullName evidence="2">Uncharacterized protein</fullName>
    </submittedName>
</protein>
<dbReference type="RefSeq" id="XP_062780317.1">
    <property type="nucleotide sequence ID" value="XM_062924266.1"/>
</dbReference>
<evidence type="ECO:0000313" key="2">
    <source>
        <dbReference type="EMBL" id="WQF83093.1"/>
    </source>
</evidence>
<dbReference type="AlphaFoldDB" id="A0AAX4IK47"/>